<evidence type="ECO:0000256" key="1">
    <source>
        <dbReference type="SAM" id="MobiDB-lite"/>
    </source>
</evidence>
<keyword evidence="3" id="KW-1185">Reference proteome</keyword>
<dbReference type="AlphaFoldDB" id="A0A6M8U9W2"/>
<name>A0A6M8U9W2_9GAMM</name>
<evidence type="ECO:0000313" key="2">
    <source>
        <dbReference type="EMBL" id="QKJ85641.1"/>
    </source>
</evidence>
<dbReference type="RefSeq" id="WP_173632711.1">
    <property type="nucleotide sequence ID" value="NZ_CP054212.1"/>
</dbReference>
<proteinExistence type="predicted"/>
<dbReference type="Proteomes" id="UP000505325">
    <property type="component" value="Chromosome"/>
</dbReference>
<dbReference type="EMBL" id="CP054212">
    <property type="protein sequence ID" value="QKJ85641.1"/>
    <property type="molecule type" value="Genomic_DNA"/>
</dbReference>
<sequence>MQIERHVSSLLNRPSTALSGGAVQQSASVNTSTPRSSRAPAFPDAPRLSSQPLRYNVQLNEQLTSVQQAENFLQTVERQLVQFNHSVSHRTDTTEILQQAQQLKQTLSQRQTLSGGTVDRNMQVSLSGQTQVNFALRNGSSLMNGANDETLIFSLAGSQRELSGVALSEESHSATTLLRLNQALGRWGIHGELSERQVRFSVSEAQWPRVSQHLSVQGEGTRFPQGQFVPLRPQAESALEERIQNIIESPAEAPRHLAALQRSLQEVTDQREQLAVSKASVRQSIESMATFSQDNAVVGAQRLADKLTVSGRDYGDVATALGAQANVHAATVRNVLSV</sequence>
<feature type="region of interest" description="Disordered" evidence="1">
    <location>
        <begin position="1"/>
        <end position="49"/>
    </location>
</feature>
<feature type="compositionally biased region" description="Polar residues" evidence="1">
    <location>
        <begin position="9"/>
        <end position="36"/>
    </location>
</feature>
<dbReference type="KEGG" id="pmak:PMPD1_0669"/>
<accession>A0A6M8U9W2</accession>
<reference evidence="2 3" key="1">
    <citation type="submission" date="2020-06" db="EMBL/GenBank/DDBJ databases">
        <title>Genome sequence of Paramixta manurensis strain PD-1.</title>
        <authorList>
            <person name="Lee C.W."/>
            <person name="Kim J."/>
        </authorList>
    </citation>
    <scope>NUCLEOTIDE SEQUENCE [LARGE SCALE GENOMIC DNA]</scope>
    <source>
        <strain evidence="2 3">PD-1</strain>
    </source>
</reference>
<gene>
    <name evidence="2" type="ORF">PMPD1_0669</name>
</gene>
<evidence type="ECO:0008006" key="4">
    <source>
        <dbReference type="Google" id="ProtNLM"/>
    </source>
</evidence>
<evidence type="ECO:0000313" key="3">
    <source>
        <dbReference type="Proteomes" id="UP000505325"/>
    </source>
</evidence>
<organism evidence="2 3">
    <name type="scientific">Paramixta manurensis</name>
    <dbReference type="NCBI Taxonomy" id="2740817"/>
    <lineage>
        <taxon>Bacteria</taxon>
        <taxon>Pseudomonadati</taxon>
        <taxon>Pseudomonadota</taxon>
        <taxon>Gammaproteobacteria</taxon>
        <taxon>Enterobacterales</taxon>
        <taxon>Erwiniaceae</taxon>
        <taxon>Paramixta</taxon>
    </lineage>
</organism>
<protein>
    <recommendedName>
        <fullName evidence="4">Flagellar hook-associated protein</fullName>
    </recommendedName>
</protein>